<accession>A0ACC0Q0I3</accession>
<evidence type="ECO:0000313" key="2">
    <source>
        <dbReference type="Proteomes" id="UP001062846"/>
    </source>
</evidence>
<proteinExistence type="predicted"/>
<keyword evidence="2" id="KW-1185">Reference proteome</keyword>
<dbReference type="EMBL" id="CM046388">
    <property type="protein sequence ID" value="KAI8570934.1"/>
    <property type="molecule type" value="Genomic_DNA"/>
</dbReference>
<gene>
    <name evidence="1" type="ORF">RHMOL_Rhmol01G0077900</name>
</gene>
<sequence>MDESECDSAREIRFYMRDCIPHLNYCFVARDDTILMEWVDFIGDDIEVWGISNIGKATKPQRVVKEFITRFTD</sequence>
<organism evidence="1 2">
    <name type="scientific">Rhododendron molle</name>
    <name type="common">Chinese azalea</name>
    <name type="synonym">Azalea mollis</name>
    <dbReference type="NCBI Taxonomy" id="49168"/>
    <lineage>
        <taxon>Eukaryota</taxon>
        <taxon>Viridiplantae</taxon>
        <taxon>Streptophyta</taxon>
        <taxon>Embryophyta</taxon>
        <taxon>Tracheophyta</taxon>
        <taxon>Spermatophyta</taxon>
        <taxon>Magnoliopsida</taxon>
        <taxon>eudicotyledons</taxon>
        <taxon>Gunneridae</taxon>
        <taxon>Pentapetalae</taxon>
        <taxon>asterids</taxon>
        <taxon>Ericales</taxon>
        <taxon>Ericaceae</taxon>
        <taxon>Ericoideae</taxon>
        <taxon>Rhodoreae</taxon>
        <taxon>Rhododendron</taxon>
    </lineage>
</organism>
<reference evidence="1" key="1">
    <citation type="submission" date="2022-02" db="EMBL/GenBank/DDBJ databases">
        <title>Plant Genome Project.</title>
        <authorList>
            <person name="Zhang R.-G."/>
        </authorList>
    </citation>
    <scope>NUCLEOTIDE SEQUENCE</scope>
    <source>
        <strain evidence="1">AT1</strain>
    </source>
</reference>
<name>A0ACC0Q0I3_RHOML</name>
<dbReference type="Proteomes" id="UP001062846">
    <property type="component" value="Chromosome 1"/>
</dbReference>
<protein>
    <submittedName>
        <fullName evidence="1">Uncharacterized protein</fullName>
    </submittedName>
</protein>
<evidence type="ECO:0000313" key="1">
    <source>
        <dbReference type="EMBL" id="KAI8570934.1"/>
    </source>
</evidence>
<comment type="caution">
    <text evidence="1">The sequence shown here is derived from an EMBL/GenBank/DDBJ whole genome shotgun (WGS) entry which is preliminary data.</text>
</comment>